<feature type="signal peptide" evidence="3">
    <location>
        <begin position="1"/>
        <end position="28"/>
    </location>
</feature>
<gene>
    <name evidence="5" type="ORF">H9977_03780</name>
</gene>
<dbReference type="InterPro" id="IPR036388">
    <property type="entry name" value="WH-like_DNA-bd_sf"/>
</dbReference>
<evidence type="ECO:0000313" key="5">
    <source>
        <dbReference type="EMBL" id="HIX74147.1"/>
    </source>
</evidence>
<dbReference type="Gene3D" id="1.10.10.10">
    <property type="entry name" value="Winged helix-like DNA-binding domain superfamily/Winged helix DNA-binding domain"/>
    <property type="match status" value="1"/>
</dbReference>
<dbReference type="SMART" id="SM00421">
    <property type="entry name" value="HTH_LUXR"/>
    <property type="match status" value="1"/>
</dbReference>
<evidence type="ECO:0000256" key="3">
    <source>
        <dbReference type="SAM" id="SignalP"/>
    </source>
</evidence>
<keyword evidence="3" id="KW-0732">Signal</keyword>
<dbReference type="InterPro" id="IPR013783">
    <property type="entry name" value="Ig-like_fold"/>
</dbReference>
<reference evidence="5" key="1">
    <citation type="journal article" date="2021" name="PeerJ">
        <title>Extensive microbial diversity within the chicken gut microbiome revealed by metagenomics and culture.</title>
        <authorList>
            <person name="Gilroy R."/>
            <person name="Ravi A."/>
            <person name="Getino M."/>
            <person name="Pursley I."/>
            <person name="Horton D.L."/>
            <person name="Alikhan N.F."/>
            <person name="Baker D."/>
            <person name="Gharbi K."/>
            <person name="Hall N."/>
            <person name="Watson M."/>
            <person name="Adriaenssens E.M."/>
            <person name="Foster-Nyarko E."/>
            <person name="Jarju S."/>
            <person name="Secka A."/>
            <person name="Antonio M."/>
            <person name="Oren A."/>
            <person name="Chaudhuri R.R."/>
            <person name="La Ragione R."/>
            <person name="Hildebrand F."/>
            <person name="Pallen M.J."/>
        </authorList>
    </citation>
    <scope>NUCLEOTIDE SEQUENCE</scope>
    <source>
        <strain evidence="5">ChiGjej6B6-14162</strain>
    </source>
</reference>
<dbReference type="InterPro" id="IPR000792">
    <property type="entry name" value="Tscrpt_reg_LuxR_C"/>
</dbReference>
<keyword evidence="1" id="KW-0175">Coiled coil</keyword>
<keyword evidence="2" id="KW-1133">Transmembrane helix</keyword>
<dbReference type="InterPro" id="IPR015943">
    <property type="entry name" value="WD40/YVTN_repeat-like_dom_sf"/>
</dbReference>
<dbReference type="Gene3D" id="2.130.10.10">
    <property type="entry name" value="YVTN repeat-like/Quinoprotein amine dehydrogenase"/>
    <property type="match status" value="1"/>
</dbReference>
<keyword evidence="2" id="KW-0812">Transmembrane</keyword>
<feature type="domain" description="HTH luxR-type" evidence="4">
    <location>
        <begin position="630"/>
        <end position="687"/>
    </location>
</feature>
<proteinExistence type="predicted"/>
<accession>A0A9D1X761</accession>
<dbReference type="GO" id="GO:0006355">
    <property type="term" value="P:regulation of DNA-templated transcription"/>
    <property type="evidence" value="ECO:0007669"/>
    <property type="project" value="InterPro"/>
</dbReference>
<dbReference type="InterPro" id="IPR016032">
    <property type="entry name" value="Sig_transdc_resp-reg_C-effctor"/>
</dbReference>
<dbReference type="EMBL" id="DXEL01000030">
    <property type="protein sequence ID" value="HIX74147.1"/>
    <property type="molecule type" value="Genomic_DNA"/>
</dbReference>
<evidence type="ECO:0000256" key="2">
    <source>
        <dbReference type="SAM" id="Phobius"/>
    </source>
</evidence>
<feature type="chain" id="PRO_5038645804" evidence="3">
    <location>
        <begin position="29"/>
        <end position="690"/>
    </location>
</feature>
<dbReference type="Gene3D" id="2.60.40.10">
    <property type="entry name" value="Immunoglobulins"/>
    <property type="match status" value="1"/>
</dbReference>
<dbReference type="GO" id="GO:0003677">
    <property type="term" value="F:DNA binding"/>
    <property type="evidence" value="ECO:0007669"/>
    <property type="project" value="InterPro"/>
</dbReference>
<comment type="caution">
    <text evidence="5">The sequence shown here is derived from an EMBL/GenBank/DDBJ whole genome shotgun (WGS) entry which is preliminary data.</text>
</comment>
<feature type="coiled-coil region" evidence="1">
    <location>
        <begin position="509"/>
        <end position="541"/>
    </location>
</feature>
<reference evidence="5" key="2">
    <citation type="submission" date="2021-04" db="EMBL/GenBank/DDBJ databases">
        <authorList>
            <person name="Gilroy R."/>
        </authorList>
    </citation>
    <scope>NUCLEOTIDE SEQUENCE</scope>
    <source>
        <strain evidence="5">ChiGjej6B6-14162</strain>
    </source>
</reference>
<evidence type="ECO:0000256" key="1">
    <source>
        <dbReference type="SAM" id="Coils"/>
    </source>
</evidence>
<organism evidence="5 6">
    <name type="scientific">Candidatus Parabacteroides intestinipullorum</name>
    <dbReference type="NCBI Taxonomy" id="2838723"/>
    <lineage>
        <taxon>Bacteria</taxon>
        <taxon>Pseudomonadati</taxon>
        <taxon>Bacteroidota</taxon>
        <taxon>Bacteroidia</taxon>
        <taxon>Bacteroidales</taxon>
        <taxon>Tannerellaceae</taxon>
        <taxon>Parabacteroides</taxon>
    </lineage>
</organism>
<name>A0A9D1X761_9BACT</name>
<dbReference type="SUPFAM" id="SSF46894">
    <property type="entry name" value="C-terminal effector domain of the bipartite response regulators"/>
    <property type="match status" value="1"/>
</dbReference>
<protein>
    <submittedName>
        <fullName evidence="5">Transcriptional regulator</fullName>
    </submittedName>
</protein>
<dbReference type="Proteomes" id="UP000886740">
    <property type="component" value="Unassembled WGS sequence"/>
</dbReference>
<evidence type="ECO:0000259" key="4">
    <source>
        <dbReference type="SMART" id="SM00421"/>
    </source>
</evidence>
<feature type="transmembrane region" description="Helical" evidence="2">
    <location>
        <begin position="491"/>
        <end position="512"/>
    </location>
</feature>
<evidence type="ECO:0000313" key="6">
    <source>
        <dbReference type="Proteomes" id="UP000886740"/>
    </source>
</evidence>
<keyword evidence="2" id="KW-0472">Membrane</keyword>
<dbReference type="AlphaFoldDB" id="A0A9D1X761"/>
<sequence length="690" mass="80145">MGKHKITRISFTLILLAIAYLRAFSAQAPTFLIQNYSINDYKASCQNWEISVSHYGVLYIANNSGLLTFDGNNWELYPLPDKSPIERVVFHNDTIYTKGEKSLGYWTRSEHNEMFYHPIDRLPSHVSFRDRSLKINLPDEVLRQDPTVVEKVGEYYVVGTSRAGLYFLDESGHILRHLSTDNQLQDNIVHSICVQDVNLLWVGLDNGIAQIDIDKSIRLLAHRRLVGKVEAATLIDSLLVLRSNAGYFSCNIYEPQDQLERLTPQEGEKWFEIKPKMTFQPLNFRLSNIDPTEIFTNPDNIYPAPQNLYWLTKGNEAGLFEGTSNSAILKCRILFDNYGFNLISSGQQIFPISDSLSVVSVMQGVLVMNIRQMIAENIGGLTLPQFNKISYQKEKDQVMINPSVNEIILPNKFQELSINIRTTVFTPNHQVSYLLEGITTEWSPWQQDGNISFLQLPEGEYLLHIRKYVAQGPFPEITIPLIVKPAWYNTVWAYLAYVVSLLFLFHSGINYYMRLIRQKEERVKEEQEQQEQQRLQKMKEDFLEGELKDKSNELMLQTTALVKRNQAIQSLVEELDRQKETLGDRYPNKLYKRLRELMEEALNDQADWIQFESYFNRAHQNFIERIRQDYSDITTGDLRICCLLRMNLSTKEIASLLNISVRAVELRRYRLRKRLGLEGDTNLVEFLINY</sequence>